<dbReference type="EMBL" id="QKVK01000007">
    <property type="protein sequence ID" value="PZF76120.1"/>
    <property type="molecule type" value="Genomic_DNA"/>
</dbReference>
<reference evidence="3" key="1">
    <citation type="submission" date="2018-06" db="EMBL/GenBank/DDBJ databases">
        <title>Aestuariibacter litoralis strain KCTC 52945T.</title>
        <authorList>
            <person name="Li X."/>
            <person name="Salam N."/>
            <person name="Li J.-L."/>
            <person name="Chen Y.-M."/>
            <person name="Yang Z.-W."/>
            <person name="Zhang L.-Y."/>
            <person name="Han M.-X."/>
            <person name="Xiao M."/>
            <person name="Li W.-J."/>
        </authorList>
    </citation>
    <scope>NUCLEOTIDE SEQUENCE [LARGE SCALE GENOMIC DNA]</scope>
    <source>
        <strain evidence="3">KCTC 52945</strain>
    </source>
</reference>
<evidence type="ECO:0000256" key="1">
    <source>
        <dbReference type="SAM" id="Phobius"/>
    </source>
</evidence>
<evidence type="ECO:0000313" key="2">
    <source>
        <dbReference type="EMBL" id="PZF76120.1"/>
    </source>
</evidence>
<dbReference type="Pfam" id="PF09838">
    <property type="entry name" value="DUF2065"/>
    <property type="match status" value="1"/>
</dbReference>
<sequence>MALGLVLVIEGLLYALVPAQLKAMMQQVQKLSDDQLRIGGVAAMATGVVAVWIVHAAFF</sequence>
<feature type="transmembrane region" description="Helical" evidence="1">
    <location>
        <begin position="39"/>
        <end position="58"/>
    </location>
</feature>
<organism evidence="2 3">
    <name type="scientific">Aestuariivirga litoralis</name>
    <dbReference type="NCBI Taxonomy" id="2650924"/>
    <lineage>
        <taxon>Bacteria</taxon>
        <taxon>Pseudomonadati</taxon>
        <taxon>Pseudomonadota</taxon>
        <taxon>Alphaproteobacteria</taxon>
        <taxon>Hyphomicrobiales</taxon>
        <taxon>Aestuariivirgaceae</taxon>
        <taxon>Aestuariivirga</taxon>
    </lineage>
</organism>
<dbReference type="PANTHER" id="PTHR38602">
    <property type="entry name" value="INNER MEMBRANE PROTEIN-RELATED"/>
    <property type="match status" value="1"/>
</dbReference>
<keyword evidence="1" id="KW-1133">Transmembrane helix</keyword>
<proteinExistence type="predicted"/>
<dbReference type="AlphaFoldDB" id="A0A2W2AU62"/>
<keyword evidence="3" id="KW-1185">Reference proteome</keyword>
<dbReference type="InterPro" id="IPR019201">
    <property type="entry name" value="DUF2065"/>
</dbReference>
<dbReference type="Proteomes" id="UP000248795">
    <property type="component" value="Unassembled WGS sequence"/>
</dbReference>
<dbReference type="PANTHER" id="PTHR38602:SF1">
    <property type="entry name" value="INNER MEMBRANE PROTEIN"/>
    <property type="match status" value="1"/>
</dbReference>
<accession>A0A2W2AU62</accession>
<name>A0A2W2AU62_9HYPH</name>
<comment type="caution">
    <text evidence="2">The sequence shown here is derived from an EMBL/GenBank/DDBJ whole genome shotgun (WGS) entry which is preliminary data.</text>
</comment>
<gene>
    <name evidence="2" type="ORF">DK847_15000</name>
</gene>
<protein>
    <submittedName>
        <fullName evidence="2">DUF2065 domain-containing protein</fullName>
    </submittedName>
</protein>
<keyword evidence="1" id="KW-0812">Transmembrane</keyword>
<evidence type="ECO:0000313" key="3">
    <source>
        <dbReference type="Proteomes" id="UP000248795"/>
    </source>
</evidence>
<keyword evidence="1" id="KW-0472">Membrane</keyword>
<dbReference type="RefSeq" id="WP_111199505.1">
    <property type="nucleotide sequence ID" value="NZ_QKVK01000007.1"/>
</dbReference>